<proteinExistence type="predicted"/>
<dbReference type="AlphaFoldDB" id="A0AAV9JFN9"/>
<dbReference type="EMBL" id="JAVFHQ010000029">
    <property type="protein sequence ID" value="KAK4543833.1"/>
    <property type="molecule type" value="Genomic_DNA"/>
</dbReference>
<organism evidence="1 2">
    <name type="scientific">Oleoguttula mirabilis</name>
    <dbReference type="NCBI Taxonomy" id="1507867"/>
    <lineage>
        <taxon>Eukaryota</taxon>
        <taxon>Fungi</taxon>
        <taxon>Dikarya</taxon>
        <taxon>Ascomycota</taxon>
        <taxon>Pezizomycotina</taxon>
        <taxon>Dothideomycetes</taxon>
        <taxon>Dothideomycetidae</taxon>
        <taxon>Mycosphaerellales</taxon>
        <taxon>Teratosphaeriaceae</taxon>
        <taxon>Oleoguttula</taxon>
    </lineage>
</organism>
<keyword evidence="2" id="KW-1185">Reference proteome</keyword>
<sequence length="124" mass="14207">MRHVILSNYPPIPAWCPKLAEQNSLDMRFPLTGPEAAQSQYVNWKVERLRQGGQRSFMKAPLQRKVSIDLHGGGGVEVSDSGQTLLSWYTPRIILFGQLCRRVARLLLRNTYCKEMFGNLIFLE</sequence>
<dbReference type="Proteomes" id="UP001324427">
    <property type="component" value="Unassembled WGS sequence"/>
</dbReference>
<protein>
    <submittedName>
        <fullName evidence="1">Uncharacterized protein</fullName>
    </submittedName>
</protein>
<gene>
    <name evidence="1" type="ORF">LTR36_004866</name>
</gene>
<accession>A0AAV9JFN9</accession>
<evidence type="ECO:0000313" key="1">
    <source>
        <dbReference type="EMBL" id="KAK4543833.1"/>
    </source>
</evidence>
<name>A0AAV9JFN9_9PEZI</name>
<evidence type="ECO:0000313" key="2">
    <source>
        <dbReference type="Proteomes" id="UP001324427"/>
    </source>
</evidence>
<comment type="caution">
    <text evidence="1">The sequence shown here is derived from an EMBL/GenBank/DDBJ whole genome shotgun (WGS) entry which is preliminary data.</text>
</comment>
<reference evidence="1 2" key="1">
    <citation type="submission" date="2021-11" db="EMBL/GenBank/DDBJ databases">
        <title>Black yeast isolated from Biological Soil Crust.</title>
        <authorList>
            <person name="Kurbessoian T."/>
        </authorList>
    </citation>
    <scope>NUCLEOTIDE SEQUENCE [LARGE SCALE GENOMIC DNA]</scope>
    <source>
        <strain evidence="1 2">CCFEE 5522</strain>
    </source>
</reference>